<dbReference type="AlphaFoldDB" id="A0A916PCH0"/>
<dbReference type="Proteomes" id="UP000039021">
    <property type="component" value="Unassembled WGS sequence"/>
</dbReference>
<accession>A0A916PCH0</accession>
<organism evidence="2 3">
    <name type="scientific">Mycobacterium tuberculosis</name>
    <dbReference type="NCBI Taxonomy" id="1773"/>
    <lineage>
        <taxon>Bacteria</taxon>
        <taxon>Bacillati</taxon>
        <taxon>Actinomycetota</taxon>
        <taxon>Actinomycetes</taxon>
        <taxon>Mycobacteriales</taxon>
        <taxon>Mycobacteriaceae</taxon>
        <taxon>Mycobacterium</taxon>
        <taxon>Mycobacterium tuberculosis complex</taxon>
    </lineage>
</organism>
<dbReference type="EMBL" id="CSBK01002151">
    <property type="protein sequence ID" value="COZ54034.1"/>
    <property type="molecule type" value="Genomic_DNA"/>
</dbReference>
<reference evidence="3" key="1">
    <citation type="submission" date="2015-03" db="EMBL/GenBank/DDBJ databases">
        <authorList>
            <consortium name="Pathogen Informatics"/>
        </authorList>
    </citation>
    <scope>NUCLEOTIDE SEQUENCE [LARGE SCALE GENOMIC DNA]</scope>
    <source>
        <strain evidence="3">N09902308</strain>
    </source>
</reference>
<feature type="region of interest" description="Disordered" evidence="1">
    <location>
        <begin position="1"/>
        <end position="47"/>
    </location>
</feature>
<sequence>MGRPVDGPPRCTSMTSNGSSVITPSPSASDFSEIPGPDVLVTPNAPP</sequence>
<feature type="compositionally biased region" description="Polar residues" evidence="1">
    <location>
        <begin position="12"/>
        <end position="30"/>
    </location>
</feature>
<evidence type="ECO:0000313" key="3">
    <source>
        <dbReference type="Proteomes" id="UP000039021"/>
    </source>
</evidence>
<name>A0A916PCH0_MYCTX</name>
<proteinExistence type="predicted"/>
<gene>
    <name evidence="2" type="ORF">ERS007739_03872</name>
</gene>
<evidence type="ECO:0000256" key="1">
    <source>
        <dbReference type="SAM" id="MobiDB-lite"/>
    </source>
</evidence>
<protein>
    <submittedName>
        <fullName evidence="2">Uncharacterized protein</fullName>
    </submittedName>
</protein>
<comment type="caution">
    <text evidence="2">The sequence shown here is derived from an EMBL/GenBank/DDBJ whole genome shotgun (WGS) entry which is preliminary data.</text>
</comment>
<evidence type="ECO:0000313" key="2">
    <source>
        <dbReference type="EMBL" id="COZ54034.1"/>
    </source>
</evidence>